<dbReference type="InterPro" id="IPR035906">
    <property type="entry name" value="MetI-like_sf"/>
</dbReference>
<dbReference type="PROSITE" id="PS50928">
    <property type="entry name" value="ABC_TM1"/>
    <property type="match status" value="1"/>
</dbReference>
<evidence type="ECO:0000256" key="8">
    <source>
        <dbReference type="RuleBase" id="RU363032"/>
    </source>
</evidence>
<feature type="transmembrane region" description="Helical" evidence="8">
    <location>
        <begin position="150"/>
        <end position="176"/>
    </location>
</feature>
<dbReference type="PANTHER" id="PTHR42929:SF1">
    <property type="entry name" value="INNER MEMBRANE ABC TRANSPORTER PERMEASE PROTEIN YDCU-RELATED"/>
    <property type="match status" value="1"/>
</dbReference>
<organism evidence="10 11">
    <name type="scientific">Ruicaihuangia caeni</name>
    <dbReference type="NCBI Taxonomy" id="3042517"/>
    <lineage>
        <taxon>Bacteria</taxon>
        <taxon>Bacillati</taxon>
        <taxon>Actinomycetota</taxon>
        <taxon>Actinomycetes</taxon>
        <taxon>Micrococcales</taxon>
        <taxon>Microbacteriaceae</taxon>
        <taxon>Ruicaihuangia</taxon>
    </lineage>
</organism>
<evidence type="ECO:0000256" key="2">
    <source>
        <dbReference type="ARBA" id="ARBA00007069"/>
    </source>
</evidence>
<evidence type="ECO:0000256" key="5">
    <source>
        <dbReference type="ARBA" id="ARBA00022692"/>
    </source>
</evidence>
<keyword evidence="6 8" id="KW-1133">Transmembrane helix</keyword>
<dbReference type="CDD" id="cd06261">
    <property type="entry name" value="TM_PBP2"/>
    <property type="match status" value="1"/>
</dbReference>
<keyword evidence="7 8" id="KW-0472">Membrane</keyword>
<feature type="transmembrane region" description="Helical" evidence="8">
    <location>
        <begin position="257"/>
        <end position="277"/>
    </location>
</feature>
<comment type="caution">
    <text evidence="10">The sequence shown here is derived from an EMBL/GenBank/DDBJ whole genome shotgun (WGS) entry which is preliminary data.</text>
</comment>
<keyword evidence="4" id="KW-1003">Cell membrane</keyword>
<evidence type="ECO:0000256" key="4">
    <source>
        <dbReference type="ARBA" id="ARBA00022475"/>
    </source>
</evidence>
<evidence type="ECO:0000256" key="7">
    <source>
        <dbReference type="ARBA" id="ARBA00023136"/>
    </source>
</evidence>
<keyword evidence="11" id="KW-1185">Reference proteome</keyword>
<feature type="transmembrane region" description="Helical" evidence="8">
    <location>
        <begin position="75"/>
        <end position="97"/>
    </location>
</feature>
<dbReference type="RefSeq" id="WP_281489071.1">
    <property type="nucleotide sequence ID" value="NZ_JASATX010000004.1"/>
</dbReference>
<dbReference type="Gene3D" id="1.10.3720.10">
    <property type="entry name" value="MetI-like"/>
    <property type="match status" value="1"/>
</dbReference>
<dbReference type="SUPFAM" id="SSF161098">
    <property type="entry name" value="MetI-like"/>
    <property type="match status" value="1"/>
</dbReference>
<feature type="domain" description="ABC transmembrane type-1" evidence="9">
    <location>
        <begin position="70"/>
        <end position="276"/>
    </location>
</feature>
<dbReference type="InterPro" id="IPR000515">
    <property type="entry name" value="MetI-like"/>
</dbReference>
<protein>
    <submittedName>
        <fullName evidence="10">ABC transporter permease</fullName>
    </submittedName>
</protein>
<proteinExistence type="inferred from homology"/>
<dbReference type="GO" id="GO:0005886">
    <property type="term" value="C:plasma membrane"/>
    <property type="evidence" value="ECO:0007669"/>
    <property type="project" value="UniProtKB-SubCell"/>
</dbReference>
<dbReference type="Pfam" id="PF00528">
    <property type="entry name" value="BPD_transp_1"/>
    <property type="match status" value="1"/>
</dbReference>
<accession>A0AAW6T7S8</accession>
<evidence type="ECO:0000259" key="9">
    <source>
        <dbReference type="PROSITE" id="PS50928"/>
    </source>
</evidence>
<dbReference type="PANTHER" id="PTHR42929">
    <property type="entry name" value="INNER MEMBRANE ABC TRANSPORTER PERMEASE PROTEIN YDCU-RELATED-RELATED"/>
    <property type="match status" value="1"/>
</dbReference>
<evidence type="ECO:0000256" key="1">
    <source>
        <dbReference type="ARBA" id="ARBA00004651"/>
    </source>
</evidence>
<sequence>MTSATTAGRRRWAPYLLLAPMVVWLLAFFLSPLVTLVMGSLQSGSFQEGFVFTFEVANYVHVVTTYWPWFLRSVAFAAIATVCALLIAYPLAYMIVFKSGRWKYLLLVLVVAPLFASFLVRTLAWTTILADQGVVVGALRTVGLLGPDQWLLATPVSVIAGLTYNFLPFMALPIFVSLDRIDRRLIEAAGDLYASGFRAFRRVTLPLSLPGIAAGTLLVFIPAAGDFVNAQLLGSVDTQMIGNVIDSQYLRALDYPTASAISVTLIVLIIGLVALSLRRARTDELF</sequence>
<reference evidence="10 11" key="1">
    <citation type="submission" date="2023-04" db="EMBL/GenBank/DDBJ databases">
        <title>Klugiella caeni sp. nov. isolated from the sludge of biochemical tank.</title>
        <authorList>
            <person name="Geng K."/>
        </authorList>
    </citation>
    <scope>NUCLEOTIDE SEQUENCE [LARGE SCALE GENOMIC DNA]</scope>
    <source>
        <strain evidence="10 11">YN-L-19</strain>
    </source>
</reference>
<comment type="similarity">
    <text evidence="2">Belongs to the binding-protein-dependent transport system permease family. CysTW subfamily.</text>
</comment>
<dbReference type="AlphaFoldDB" id="A0AAW6T7S8"/>
<dbReference type="GO" id="GO:0055085">
    <property type="term" value="P:transmembrane transport"/>
    <property type="evidence" value="ECO:0007669"/>
    <property type="project" value="InterPro"/>
</dbReference>
<evidence type="ECO:0000256" key="6">
    <source>
        <dbReference type="ARBA" id="ARBA00022989"/>
    </source>
</evidence>
<evidence type="ECO:0000313" key="11">
    <source>
        <dbReference type="Proteomes" id="UP001321506"/>
    </source>
</evidence>
<dbReference type="Proteomes" id="UP001321506">
    <property type="component" value="Unassembled WGS sequence"/>
</dbReference>
<gene>
    <name evidence="10" type="ORF">QF206_09935</name>
</gene>
<feature type="transmembrane region" description="Helical" evidence="8">
    <location>
        <begin position="104"/>
        <end position="130"/>
    </location>
</feature>
<name>A0AAW6T7S8_9MICO</name>
<dbReference type="EMBL" id="JASATX010000004">
    <property type="protein sequence ID" value="MDI2099279.1"/>
    <property type="molecule type" value="Genomic_DNA"/>
</dbReference>
<keyword evidence="5 8" id="KW-0812">Transmembrane</keyword>
<feature type="transmembrane region" description="Helical" evidence="8">
    <location>
        <begin position="203"/>
        <end position="224"/>
    </location>
</feature>
<evidence type="ECO:0000256" key="3">
    <source>
        <dbReference type="ARBA" id="ARBA00022448"/>
    </source>
</evidence>
<comment type="subcellular location">
    <subcellularLocation>
        <location evidence="1 8">Cell membrane</location>
        <topology evidence="1 8">Multi-pass membrane protein</topology>
    </subcellularLocation>
</comment>
<keyword evidence="3 8" id="KW-0813">Transport</keyword>
<feature type="transmembrane region" description="Helical" evidence="8">
    <location>
        <begin position="12"/>
        <end position="37"/>
    </location>
</feature>
<evidence type="ECO:0000313" key="10">
    <source>
        <dbReference type="EMBL" id="MDI2099279.1"/>
    </source>
</evidence>